<proteinExistence type="predicted"/>
<dbReference type="EMBL" id="CAJZAH010000002">
    <property type="protein sequence ID" value="CAG9175439.1"/>
    <property type="molecule type" value="Genomic_DNA"/>
</dbReference>
<feature type="region of interest" description="Disordered" evidence="1">
    <location>
        <begin position="918"/>
        <end position="956"/>
    </location>
</feature>
<comment type="caution">
    <text evidence="2">The sequence shown here is derived from an EMBL/GenBank/DDBJ whole genome shotgun (WGS) entry which is preliminary data.</text>
</comment>
<sequence length="993" mass="107429">MPPLDYATRIRPQEFLLALETNRTEELQHLIGRHDGRLKLTDGSDHVIAYGDVGGVMKLSMTRVPTQGEWRPTVLLRSALENLGCTDVGRIKASLANVAGMANQIADRLRAALPDIVRGQWNADLAQALVNPPVRLDAREVLPWLDSPERNGCLRQDGLVPGSVSMADGVLTAVFTIGKHRQRLQFRKYDGGEAEERQRAERDLARMERVLNGHYADRFGRFANARDMMAVFMAASVVEEATAEMAAVTDGLLPAEGRAESVPFLPWRADGEGQVPETRLAADMAMRACRADVLRAAEAAMSRFALPREAAQVEERSVLDTYTNRALAGIHQCLSTRLHKHERAAFCASVRNEFGVSDADAKIIRKRHREFGNDTALRLDGAVGKRQVLIRPNEPSPPGTDVARFFVKLGFGERLWRTLRGTPPSRLKEADVPPSNSAVVGTQQSFAPRRLCKLWVNKFPPCLRFHPGGARLQGSSDMAAVAASRKYTGLDSLSRDLFQTVHDNRMHEVVADVRQEVDKHAAAMRIKGREQLHAQLAADSRLARVDALCGSGENAFPPPLREAIHHAFDAAAACDAFLGGDAPLTVSHRDELQAAFSAGLNGQPLPPVVAAPRMREARSMAHKAGLAAFAALASEAGQQQADGFAYALHGAFGEGLRRPAFLDRREAMTHLSELPLTRAQTIEFGRKLIGLAEAHHQARRAADFDNAMRPRIEAWERLVEAGGASLENGRLKAMQTAVAAGADARAQRGAAQKRVGILISGIEGWCRDEGVPVQTATLFMQAIGEAMGVRPPLDGEVPGADASERKAYTHARGAAQAILANVSEVEAVLDRRDRALRERLDLTVIGRATLGEFNRWTKGEIDFAWSLAGAANGGPRANPAPDANAVQAEAVRNVNAPGPVEFDSEEAGVTHHLARLLNGLDDPAPGAADEGAAASAPQAAQPPVAPASGGQPLEQLKEVHGIYRGKGIENLSRDVIRRTHSMPAALGGRRRPE</sequence>
<evidence type="ECO:0000256" key="1">
    <source>
        <dbReference type="SAM" id="MobiDB-lite"/>
    </source>
</evidence>
<evidence type="ECO:0000313" key="2">
    <source>
        <dbReference type="EMBL" id="CAG9175439.1"/>
    </source>
</evidence>
<protein>
    <submittedName>
        <fullName evidence="2">Uncharacterized protein</fullName>
    </submittedName>
</protein>
<reference evidence="2 3" key="1">
    <citation type="submission" date="2021-08" db="EMBL/GenBank/DDBJ databases">
        <authorList>
            <person name="Peeters C."/>
        </authorList>
    </citation>
    <scope>NUCLEOTIDE SEQUENCE [LARGE SCALE GENOMIC DNA]</scope>
    <source>
        <strain evidence="2 3">LMG 21510</strain>
    </source>
</reference>
<dbReference type="Proteomes" id="UP000721236">
    <property type="component" value="Unassembled WGS sequence"/>
</dbReference>
<organism evidence="2 3">
    <name type="scientific">Cupriavidus respiraculi</name>
    <dbReference type="NCBI Taxonomy" id="195930"/>
    <lineage>
        <taxon>Bacteria</taxon>
        <taxon>Pseudomonadati</taxon>
        <taxon>Pseudomonadota</taxon>
        <taxon>Betaproteobacteria</taxon>
        <taxon>Burkholderiales</taxon>
        <taxon>Burkholderiaceae</taxon>
        <taxon>Cupriavidus</taxon>
    </lineage>
</organism>
<accession>A0ABN7YRJ5</accession>
<gene>
    <name evidence="2" type="ORF">LMG21510_02870</name>
</gene>
<keyword evidence="3" id="KW-1185">Reference proteome</keyword>
<feature type="compositionally biased region" description="Low complexity" evidence="1">
    <location>
        <begin position="921"/>
        <end position="952"/>
    </location>
</feature>
<name>A0ABN7YRJ5_9BURK</name>
<dbReference type="RefSeq" id="WP_224042337.1">
    <property type="nucleotide sequence ID" value="NZ_CAJZAH010000002.1"/>
</dbReference>
<evidence type="ECO:0000313" key="3">
    <source>
        <dbReference type="Proteomes" id="UP000721236"/>
    </source>
</evidence>